<name>A0AAD1Y7X4_EUPCR</name>
<protein>
    <submittedName>
        <fullName evidence="1">Uncharacterized protein</fullName>
    </submittedName>
</protein>
<sequence length="54" mass="6421">MRPLKLTILINFKCKYTQLEAKRNACECKHVTCFCACLICRGRKYLFSHISFLY</sequence>
<evidence type="ECO:0000313" key="2">
    <source>
        <dbReference type="Proteomes" id="UP001295684"/>
    </source>
</evidence>
<gene>
    <name evidence="1" type="ORF">ECRASSUSDP1_LOCUS27841</name>
</gene>
<dbReference type="EMBL" id="CAMPGE010028719">
    <property type="protein sequence ID" value="CAI2386232.1"/>
    <property type="molecule type" value="Genomic_DNA"/>
</dbReference>
<keyword evidence="2" id="KW-1185">Reference proteome</keyword>
<proteinExistence type="predicted"/>
<comment type="caution">
    <text evidence="1">The sequence shown here is derived from an EMBL/GenBank/DDBJ whole genome shotgun (WGS) entry which is preliminary data.</text>
</comment>
<reference evidence="1" key="1">
    <citation type="submission" date="2023-07" db="EMBL/GenBank/DDBJ databases">
        <authorList>
            <consortium name="AG Swart"/>
            <person name="Singh M."/>
            <person name="Singh A."/>
            <person name="Seah K."/>
            <person name="Emmerich C."/>
        </authorList>
    </citation>
    <scope>NUCLEOTIDE SEQUENCE</scope>
    <source>
        <strain evidence="1">DP1</strain>
    </source>
</reference>
<dbReference type="Proteomes" id="UP001295684">
    <property type="component" value="Unassembled WGS sequence"/>
</dbReference>
<dbReference type="AlphaFoldDB" id="A0AAD1Y7X4"/>
<accession>A0AAD1Y7X4</accession>
<organism evidence="1 2">
    <name type="scientific">Euplotes crassus</name>
    <dbReference type="NCBI Taxonomy" id="5936"/>
    <lineage>
        <taxon>Eukaryota</taxon>
        <taxon>Sar</taxon>
        <taxon>Alveolata</taxon>
        <taxon>Ciliophora</taxon>
        <taxon>Intramacronucleata</taxon>
        <taxon>Spirotrichea</taxon>
        <taxon>Hypotrichia</taxon>
        <taxon>Euplotida</taxon>
        <taxon>Euplotidae</taxon>
        <taxon>Moneuplotes</taxon>
    </lineage>
</organism>
<evidence type="ECO:0000313" key="1">
    <source>
        <dbReference type="EMBL" id="CAI2386232.1"/>
    </source>
</evidence>